<protein>
    <submittedName>
        <fullName evidence="4">Pentatricopeptide repeat</fullName>
    </submittedName>
</protein>
<evidence type="ECO:0000313" key="4">
    <source>
        <dbReference type="EMBL" id="KAK6922367.1"/>
    </source>
</evidence>
<dbReference type="EMBL" id="JBAMMX010000019">
    <property type="protein sequence ID" value="KAK6922367.1"/>
    <property type="molecule type" value="Genomic_DNA"/>
</dbReference>
<dbReference type="InterPro" id="IPR050872">
    <property type="entry name" value="PPR_P_subfamily"/>
</dbReference>
<evidence type="ECO:0000313" key="5">
    <source>
        <dbReference type="Proteomes" id="UP001370490"/>
    </source>
</evidence>
<dbReference type="AlphaFoldDB" id="A0AAN8Z2R8"/>
<gene>
    <name evidence="4" type="ORF">RJ641_012874</name>
</gene>
<feature type="repeat" description="PPR" evidence="3">
    <location>
        <begin position="313"/>
        <end position="348"/>
    </location>
</feature>
<comment type="caution">
    <text evidence="4">The sequence shown here is derived from an EMBL/GenBank/DDBJ whole genome shotgun (WGS) entry which is preliminary data.</text>
</comment>
<sequence>MAVRIRRCWKFGVMRPALRCHYSVATVDFHEENHQETTKQSDLNIVISKVCSATGEEEALKSLMETRVEPSHDLVNKLLSRFKSDWKSAICVFKWASLVSDFEHSSQSYDAMVDILGKMRQMDKMREILGEMRLNRLVTLNTMSKAMRRLAGAGIWEDAVKLFDELDSFGLEKNVESMNVLLDTLCKENKVGQAREIFLELKSYIAPNASTFNIFIHGWCNVSRVDEAHWTIEEMKGHGCRPCVISYSTIIQAYCQQSKFSRVYALLDEMQAEGCPPNVVTFTTIMCSLTKAEEFEEALQLSERMKNMGCQPDTLYYNCLIHTLGRAGRVREAAKVFNIEMPKNGVAPNTSTYNTMIALYCRKSQEQNALNVLKEIESSNFCKPDLQTYYPLLKLCFKTGKTDDWLSKLVDDVVNKHHLCLDYSTYTLLIHGLCRANKCEWAYLLFEEMVLKEITPRYQTCRLLLEELKQKSIYHAADRYKRKEGDSIA</sequence>
<dbReference type="Gene3D" id="1.25.40.10">
    <property type="entry name" value="Tetratricopeptide repeat domain"/>
    <property type="match status" value="4"/>
</dbReference>
<dbReference type="Proteomes" id="UP001370490">
    <property type="component" value="Unassembled WGS sequence"/>
</dbReference>
<accession>A0AAN8Z2R8</accession>
<dbReference type="PANTHER" id="PTHR46128:SF194">
    <property type="entry name" value="PENTACOTRIPEPTIDE-REPEAT REGION OF PRORP DOMAIN-CONTAINING PROTEIN"/>
    <property type="match status" value="1"/>
</dbReference>
<keyword evidence="5" id="KW-1185">Reference proteome</keyword>
<dbReference type="Pfam" id="PF12854">
    <property type="entry name" value="PPR_1"/>
    <property type="match status" value="1"/>
</dbReference>
<keyword evidence="2" id="KW-0677">Repeat</keyword>
<feature type="repeat" description="PPR" evidence="3">
    <location>
        <begin position="243"/>
        <end position="277"/>
    </location>
</feature>
<feature type="repeat" description="PPR" evidence="3">
    <location>
        <begin position="278"/>
        <end position="312"/>
    </location>
</feature>
<feature type="repeat" description="PPR" evidence="3">
    <location>
        <begin position="349"/>
        <end position="383"/>
    </location>
</feature>
<organism evidence="4 5">
    <name type="scientific">Dillenia turbinata</name>
    <dbReference type="NCBI Taxonomy" id="194707"/>
    <lineage>
        <taxon>Eukaryota</taxon>
        <taxon>Viridiplantae</taxon>
        <taxon>Streptophyta</taxon>
        <taxon>Embryophyta</taxon>
        <taxon>Tracheophyta</taxon>
        <taxon>Spermatophyta</taxon>
        <taxon>Magnoliopsida</taxon>
        <taxon>eudicotyledons</taxon>
        <taxon>Gunneridae</taxon>
        <taxon>Pentapetalae</taxon>
        <taxon>Dilleniales</taxon>
        <taxon>Dilleniaceae</taxon>
        <taxon>Dillenia</taxon>
    </lineage>
</organism>
<dbReference type="Pfam" id="PF13041">
    <property type="entry name" value="PPR_2"/>
    <property type="match status" value="3"/>
</dbReference>
<dbReference type="NCBIfam" id="TIGR00756">
    <property type="entry name" value="PPR"/>
    <property type="match status" value="7"/>
</dbReference>
<evidence type="ECO:0000256" key="2">
    <source>
        <dbReference type="ARBA" id="ARBA00022737"/>
    </source>
</evidence>
<dbReference type="PANTHER" id="PTHR46128">
    <property type="entry name" value="MITOCHONDRIAL GROUP I INTRON SPLICING FACTOR CCM1"/>
    <property type="match status" value="1"/>
</dbReference>
<proteinExistence type="inferred from homology"/>
<evidence type="ECO:0000256" key="3">
    <source>
        <dbReference type="PROSITE-ProRule" id="PRU00708"/>
    </source>
</evidence>
<feature type="repeat" description="PPR" evidence="3">
    <location>
        <begin position="208"/>
        <end position="242"/>
    </location>
</feature>
<name>A0AAN8Z2R8_9MAGN</name>
<dbReference type="InterPro" id="IPR011990">
    <property type="entry name" value="TPR-like_helical_dom_sf"/>
</dbReference>
<dbReference type="PROSITE" id="PS51375">
    <property type="entry name" value="PPR"/>
    <property type="match status" value="6"/>
</dbReference>
<evidence type="ECO:0000256" key="1">
    <source>
        <dbReference type="ARBA" id="ARBA00007626"/>
    </source>
</evidence>
<feature type="repeat" description="PPR" evidence="3">
    <location>
        <begin position="422"/>
        <end position="456"/>
    </location>
</feature>
<reference evidence="4 5" key="1">
    <citation type="submission" date="2023-12" db="EMBL/GenBank/DDBJ databases">
        <title>A high-quality genome assembly for Dillenia turbinata (Dilleniales).</title>
        <authorList>
            <person name="Chanderbali A."/>
        </authorList>
    </citation>
    <scope>NUCLEOTIDE SEQUENCE [LARGE SCALE GENOMIC DNA]</scope>
    <source>
        <strain evidence="4">LSX21</strain>
        <tissue evidence="4">Leaf</tissue>
    </source>
</reference>
<dbReference type="Pfam" id="PF01535">
    <property type="entry name" value="PPR"/>
    <property type="match status" value="1"/>
</dbReference>
<dbReference type="InterPro" id="IPR002885">
    <property type="entry name" value="PPR_rpt"/>
</dbReference>
<comment type="similarity">
    <text evidence="1">Belongs to the PPR family. P subfamily.</text>
</comment>